<keyword evidence="14 21" id="KW-1015">Disulfide bond</keyword>
<dbReference type="AlphaFoldDB" id="A0AAW1KT96"/>
<evidence type="ECO:0000256" key="1">
    <source>
        <dbReference type="ARBA" id="ARBA00000189"/>
    </source>
</evidence>
<dbReference type="GO" id="GO:0046872">
    <property type="term" value="F:metal ion binding"/>
    <property type="evidence" value="ECO:0007669"/>
    <property type="project" value="UniProtKB-UniRule"/>
</dbReference>
<dbReference type="SUPFAM" id="SSF48113">
    <property type="entry name" value="Heme-dependent peroxidases"/>
    <property type="match status" value="1"/>
</dbReference>
<dbReference type="GO" id="GO:0140825">
    <property type="term" value="F:lactoperoxidase activity"/>
    <property type="evidence" value="ECO:0007669"/>
    <property type="project" value="UniProtKB-EC"/>
</dbReference>
<evidence type="ECO:0000256" key="5">
    <source>
        <dbReference type="ARBA" id="ARBA00012313"/>
    </source>
</evidence>
<evidence type="ECO:0000256" key="3">
    <source>
        <dbReference type="ARBA" id="ARBA00004613"/>
    </source>
</evidence>
<evidence type="ECO:0000256" key="13">
    <source>
        <dbReference type="ARBA" id="ARBA00023004"/>
    </source>
</evidence>
<dbReference type="InterPro" id="IPR002016">
    <property type="entry name" value="Haem_peroxidase"/>
</dbReference>
<feature type="binding site" evidence="19">
    <location>
        <position position="72"/>
    </location>
    <ligand>
        <name>Ca(2+)</name>
        <dbReference type="ChEBI" id="CHEBI:29108"/>
        <label>1</label>
    </ligand>
</feature>
<dbReference type="GO" id="GO:0042744">
    <property type="term" value="P:hydrogen peroxide catabolic process"/>
    <property type="evidence" value="ECO:0007669"/>
    <property type="project" value="UniProtKB-KW"/>
</dbReference>
<keyword evidence="6 22" id="KW-0964">Secreted</keyword>
<protein>
    <recommendedName>
        <fullName evidence="5 22">Peroxidase</fullName>
        <ecNumber evidence="5 22">1.11.1.7</ecNumber>
    </recommendedName>
</protein>
<evidence type="ECO:0000256" key="8">
    <source>
        <dbReference type="ARBA" id="ARBA00022617"/>
    </source>
</evidence>
<gene>
    <name evidence="24" type="ORF">RND81_05G015800</name>
</gene>
<dbReference type="PANTHER" id="PTHR31388:SF264">
    <property type="entry name" value="PEROXIDASE 59"/>
    <property type="match status" value="1"/>
</dbReference>
<evidence type="ECO:0000256" key="19">
    <source>
        <dbReference type="PIRSR" id="PIRSR600823-3"/>
    </source>
</evidence>
<comment type="cofactor">
    <cofactor evidence="19 22">
        <name>Ca(2+)</name>
        <dbReference type="ChEBI" id="CHEBI:29108"/>
    </cofactor>
    <text evidence="19 22">Binds 2 calcium ions per subunit.</text>
</comment>
<dbReference type="EC" id="1.11.1.7" evidence="5 22"/>
<evidence type="ECO:0000256" key="11">
    <source>
        <dbReference type="ARBA" id="ARBA00022837"/>
    </source>
</evidence>
<evidence type="ECO:0000313" key="24">
    <source>
        <dbReference type="EMBL" id="KAK9723653.1"/>
    </source>
</evidence>
<dbReference type="PROSITE" id="PS00435">
    <property type="entry name" value="PEROXIDASE_1"/>
    <property type="match status" value="1"/>
</dbReference>
<keyword evidence="11 19" id="KW-0106">Calcium</keyword>
<dbReference type="CDD" id="cd00693">
    <property type="entry name" value="secretory_peroxidase"/>
    <property type="match status" value="1"/>
</dbReference>
<keyword evidence="10 22" id="KW-0732">Signal</keyword>
<keyword evidence="25" id="KW-1185">Reference proteome</keyword>
<dbReference type="PRINTS" id="PR00461">
    <property type="entry name" value="PLPEROXIDASE"/>
</dbReference>
<dbReference type="PROSITE" id="PS00436">
    <property type="entry name" value="PEROXIDASE_2"/>
    <property type="match status" value="1"/>
</dbReference>
<feature type="binding site" evidence="18">
    <location>
        <position position="161"/>
    </location>
    <ligand>
        <name>substrate</name>
    </ligand>
</feature>
<evidence type="ECO:0000256" key="15">
    <source>
        <dbReference type="ARBA" id="ARBA00023180"/>
    </source>
</evidence>
<keyword evidence="9 19" id="KW-0479">Metal-binding</keyword>
<evidence type="ECO:0000256" key="6">
    <source>
        <dbReference type="ARBA" id="ARBA00022525"/>
    </source>
</evidence>
<dbReference type="PROSITE" id="PS50873">
    <property type="entry name" value="PEROXIDASE_4"/>
    <property type="match status" value="1"/>
</dbReference>
<feature type="binding site" evidence="19">
    <location>
        <position position="76"/>
    </location>
    <ligand>
        <name>Ca(2+)</name>
        <dbReference type="ChEBI" id="CHEBI:29108"/>
        <label>1</label>
    </ligand>
</feature>
<evidence type="ECO:0000313" key="25">
    <source>
        <dbReference type="Proteomes" id="UP001443914"/>
    </source>
</evidence>
<dbReference type="PANTHER" id="PTHR31388">
    <property type="entry name" value="PEROXIDASE 72-RELATED"/>
    <property type="match status" value="1"/>
</dbReference>
<feature type="site" description="Transition state stabilizer" evidence="20">
    <location>
        <position position="62"/>
    </location>
</feature>
<feature type="binding site" evidence="19">
    <location>
        <position position="70"/>
    </location>
    <ligand>
        <name>Ca(2+)</name>
        <dbReference type="ChEBI" id="CHEBI:29108"/>
        <label>1</label>
    </ligand>
</feature>
<feature type="disulfide bond" evidence="21">
    <location>
        <begin position="118"/>
        <end position="316"/>
    </location>
</feature>
<evidence type="ECO:0000256" key="7">
    <source>
        <dbReference type="ARBA" id="ARBA00022559"/>
    </source>
</evidence>
<reference evidence="24" key="1">
    <citation type="submission" date="2024-03" db="EMBL/GenBank/DDBJ databases">
        <title>WGS assembly of Saponaria officinalis var. Norfolk2.</title>
        <authorList>
            <person name="Jenkins J."/>
            <person name="Shu S."/>
            <person name="Grimwood J."/>
            <person name="Barry K."/>
            <person name="Goodstein D."/>
            <person name="Schmutz J."/>
            <person name="Leebens-Mack J."/>
            <person name="Osbourn A."/>
        </authorList>
    </citation>
    <scope>NUCLEOTIDE SEQUENCE [LARGE SCALE GENOMIC DNA]</scope>
    <source>
        <strain evidence="24">JIC</strain>
    </source>
</reference>
<keyword evidence="7 22" id="KW-0575">Peroxidase</keyword>
<dbReference type="GO" id="GO:0020037">
    <property type="term" value="F:heme binding"/>
    <property type="evidence" value="ECO:0007669"/>
    <property type="project" value="UniProtKB-UniRule"/>
</dbReference>
<dbReference type="Gene3D" id="1.10.420.10">
    <property type="entry name" value="Peroxidase, domain 2"/>
    <property type="match status" value="1"/>
</dbReference>
<organism evidence="24 25">
    <name type="scientific">Saponaria officinalis</name>
    <name type="common">Common soapwort</name>
    <name type="synonym">Lychnis saponaria</name>
    <dbReference type="NCBI Taxonomy" id="3572"/>
    <lineage>
        <taxon>Eukaryota</taxon>
        <taxon>Viridiplantae</taxon>
        <taxon>Streptophyta</taxon>
        <taxon>Embryophyta</taxon>
        <taxon>Tracheophyta</taxon>
        <taxon>Spermatophyta</taxon>
        <taxon>Magnoliopsida</taxon>
        <taxon>eudicotyledons</taxon>
        <taxon>Gunneridae</taxon>
        <taxon>Pentapetalae</taxon>
        <taxon>Caryophyllales</taxon>
        <taxon>Caryophyllaceae</taxon>
        <taxon>Caryophylleae</taxon>
        <taxon>Saponaria</taxon>
    </lineage>
</organism>
<dbReference type="GO" id="GO:0005576">
    <property type="term" value="C:extracellular region"/>
    <property type="evidence" value="ECO:0007669"/>
    <property type="project" value="UniProtKB-SubCell"/>
</dbReference>
<dbReference type="GO" id="GO:0006979">
    <property type="term" value="P:response to oxidative stress"/>
    <property type="evidence" value="ECO:0007669"/>
    <property type="project" value="UniProtKB-UniRule"/>
</dbReference>
<proteinExistence type="inferred from homology"/>
<evidence type="ECO:0000256" key="4">
    <source>
        <dbReference type="ARBA" id="ARBA00006873"/>
    </source>
</evidence>
<feature type="disulfide bond" evidence="21">
    <location>
        <begin position="198"/>
        <end position="223"/>
    </location>
</feature>
<comment type="subcellular location">
    <subcellularLocation>
        <location evidence="3 22">Secreted</location>
    </subcellularLocation>
</comment>
<comment type="caution">
    <text evidence="24">The sequence shown here is derived from an EMBL/GenBank/DDBJ whole genome shotgun (WGS) entry which is preliminary data.</text>
</comment>
<name>A0AAW1KT96_SAPOF</name>
<evidence type="ECO:0000256" key="17">
    <source>
        <dbReference type="PIRSR" id="PIRSR600823-1"/>
    </source>
</evidence>
<keyword evidence="13 19" id="KW-0408">Iron</keyword>
<dbReference type="FunFam" id="1.10.420.10:FF:000006">
    <property type="entry name" value="Peroxidase"/>
    <property type="match status" value="1"/>
</dbReference>
<dbReference type="Pfam" id="PF00141">
    <property type="entry name" value="peroxidase"/>
    <property type="match status" value="1"/>
</dbReference>
<comment type="similarity">
    <text evidence="22">Belongs to the peroxidase family. Classical plant (class III) peroxidase subfamily.</text>
</comment>
<evidence type="ECO:0000256" key="18">
    <source>
        <dbReference type="PIRSR" id="PIRSR600823-2"/>
    </source>
</evidence>
<evidence type="ECO:0000259" key="23">
    <source>
        <dbReference type="PROSITE" id="PS50873"/>
    </source>
</evidence>
<comment type="cofactor">
    <cofactor evidence="19 22">
        <name>heme b</name>
        <dbReference type="ChEBI" id="CHEBI:60344"/>
    </cofactor>
    <text evidence="19 22">Binds 1 heme b (iron(II)-protoporphyrin IX) group per subunit.</text>
</comment>
<feature type="binding site" description="axial binding residue" evidence="19">
    <location>
        <position position="191"/>
    </location>
    <ligand>
        <name>heme b</name>
        <dbReference type="ChEBI" id="CHEBI:60344"/>
    </ligand>
    <ligandPart>
        <name>Fe</name>
        <dbReference type="ChEBI" id="CHEBI:18248"/>
    </ligandPart>
</feature>
<feature type="binding site" evidence="19">
    <location>
        <position position="192"/>
    </location>
    <ligand>
        <name>Ca(2+)</name>
        <dbReference type="ChEBI" id="CHEBI:29108"/>
        <label>2</label>
    </ligand>
</feature>
<dbReference type="InterPro" id="IPR010255">
    <property type="entry name" value="Haem_peroxidase_sf"/>
</dbReference>
<feature type="disulfide bond" evidence="21">
    <location>
        <begin position="35"/>
        <end position="112"/>
    </location>
</feature>
<dbReference type="Proteomes" id="UP001443914">
    <property type="component" value="Unassembled WGS sequence"/>
</dbReference>
<evidence type="ECO:0000256" key="16">
    <source>
        <dbReference type="ARBA" id="ARBA00023324"/>
    </source>
</evidence>
<feature type="binding site" evidence="19">
    <location>
        <position position="67"/>
    </location>
    <ligand>
        <name>Ca(2+)</name>
        <dbReference type="ChEBI" id="CHEBI:29108"/>
        <label>1</label>
    </ligand>
</feature>
<feature type="chain" id="PRO_5043091149" description="Peroxidase" evidence="22">
    <location>
        <begin position="25"/>
        <end position="321"/>
    </location>
</feature>
<comment type="catalytic activity">
    <reaction evidence="1 22">
        <text>2 a phenolic donor + H2O2 = 2 a phenolic radical donor + 2 H2O</text>
        <dbReference type="Rhea" id="RHEA:56136"/>
        <dbReference type="ChEBI" id="CHEBI:15377"/>
        <dbReference type="ChEBI" id="CHEBI:16240"/>
        <dbReference type="ChEBI" id="CHEBI:139520"/>
        <dbReference type="ChEBI" id="CHEBI:139521"/>
        <dbReference type="EC" id="1.11.1.7"/>
    </reaction>
</comment>
<evidence type="ECO:0000256" key="2">
    <source>
        <dbReference type="ARBA" id="ARBA00002322"/>
    </source>
</evidence>
<feature type="binding site" evidence="19">
    <location>
        <position position="74"/>
    </location>
    <ligand>
        <name>Ca(2+)</name>
        <dbReference type="ChEBI" id="CHEBI:29108"/>
        <label>1</label>
    </ligand>
</feature>
<feature type="domain" description="Plant heme peroxidase family profile" evidence="23">
    <location>
        <begin position="25"/>
        <end position="320"/>
    </location>
</feature>
<feature type="binding site" evidence="19">
    <location>
        <position position="241"/>
    </location>
    <ligand>
        <name>Ca(2+)</name>
        <dbReference type="ChEBI" id="CHEBI:29108"/>
        <label>2</label>
    </ligand>
</feature>
<feature type="disulfide bond" evidence="21">
    <location>
        <begin position="68"/>
        <end position="73"/>
    </location>
</feature>
<sequence>MASSNTSLCSIVVLILCLTSITQAQLSGNFYGNRCPELRMIVGTLVQWTVDNDPRVAAEMLRLHFHDCFVNGCDASVLLDVPNGEKASVHNANSLKGFGFIDDIKGIVESACPGVVSCADIISLAARDAVVAVGGPTWPVLLGRRDSTTAASIASTTAQLPFPTGNLGNLINLFRSKGFSPREMVALSGAHTIGQAKCIRFRNRIYGRQNIATQFAQSMQQICPATRGIDDDNLGPLDFSTPTSFNNDYFEGLIRREGLLASDQVLWSSGSPQTAPVVQQYANDEQRFFQDFSAAMFKMSRLGVKTGRAGMIRKNCRSNQR</sequence>
<dbReference type="InterPro" id="IPR033905">
    <property type="entry name" value="Secretory_peroxidase"/>
</dbReference>
<keyword evidence="15" id="KW-0325">Glycoprotein</keyword>
<keyword evidence="8 22" id="KW-0349">Heme</keyword>
<evidence type="ECO:0000256" key="10">
    <source>
        <dbReference type="ARBA" id="ARBA00022729"/>
    </source>
</evidence>
<evidence type="ECO:0000256" key="20">
    <source>
        <dbReference type="PIRSR" id="PIRSR600823-4"/>
    </source>
</evidence>
<feature type="binding site" evidence="19">
    <location>
        <position position="238"/>
    </location>
    <ligand>
        <name>Ca(2+)</name>
        <dbReference type="ChEBI" id="CHEBI:29108"/>
        <label>2</label>
    </ligand>
</feature>
<evidence type="ECO:0000256" key="14">
    <source>
        <dbReference type="ARBA" id="ARBA00023157"/>
    </source>
</evidence>
<evidence type="ECO:0000256" key="21">
    <source>
        <dbReference type="PIRSR" id="PIRSR600823-5"/>
    </source>
</evidence>
<evidence type="ECO:0000256" key="9">
    <source>
        <dbReference type="ARBA" id="ARBA00022723"/>
    </source>
</evidence>
<keyword evidence="12 22" id="KW-0560">Oxidoreductase</keyword>
<feature type="active site" description="Proton acceptor" evidence="17">
    <location>
        <position position="66"/>
    </location>
</feature>
<evidence type="ECO:0000256" key="22">
    <source>
        <dbReference type="RuleBase" id="RU362060"/>
    </source>
</evidence>
<dbReference type="InterPro" id="IPR000823">
    <property type="entry name" value="Peroxidase_pln"/>
</dbReference>
<evidence type="ECO:0000256" key="12">
    <source>
        <dbReference type="ARBA" id="ARBA00023002"/>
    </source>
</evidence>
<feature type="signal peptide" evidence="22">
    <location>
        <begin position="1"/>
        <end position="24"/>
    </location>
</feature>
<dbReference type="EMBL" id="JBDFQZ010000005">
    <property type="protein sequence ID" value="KAK9723653.1"/>
    <property type="molecule type" value="Genomic_DNA"/>
</dbReference>
<dbReference type="InterPro" id="IPR019794">
    <property type="entry name" value="Peroxidases_AS"/>
</dbReference>
<comment type="function">
    <text evidence="2">Removal of H(2)O(2), oxidation of toxic reductants, biosynthesis and degradation of lignin, suberization, auxin catabolism, response to environmental stresses such as wounding, pathogen attack and oxidative stress. These functions might be dependent on each isozyme/isoform in each plant tissue.</text>
</comment>
<dbReference type="Gene3D" id="1.10.520.10">
    <property type="match status" value="1"/>
</dbReference>
<feature type="binding site" evidence="19">
    <location>
        <position position="85"/>
    </location>
    <ligand>
        <name>Ca(2+)</name>
        <dbReference type="ChEBI" id="CHEBI:29108"/>
        <label>1</label>
    </ligand>
</feature>
<dbReference type="FunFam" id="1.10.520.10:FF:000009">
    <property type="entry name" value="Peroxidase"/>
    <property type="match status" value="1"/>
</dbReference>
<accession>A0AAW1KT96</accession>
<comment type="similarity">
    <text evidence="4">Belongs to the peroxidase family. Ascorbate peroxidase subfamily.</text>
</comment>
<dbReference type="PRINTS" id="PR00458">
    <property type="entry name" value="PEROXIDASE"/>
</dbReference>
<dbReference type="InterPro" id="IPR019793">
    <property type="entry name" value="Peroxidases_heam-ligand_BS"/>
</dbReference>
<keyword evidence="16 22" id="KW-0376">Hydrogen peroxide</keyword>